<comment type="caution">
    <text evidence="2">The sequence shown here is derived from an EMBL/GenBank/DDBJ whole genome shotgun (WGS) entry which is preliminary data.</text>
</comment>
<reference evidence="3" key="1">
    <citation type="submission" date="2020-03" db="EMBL/GenBank/DDBJ databases">
        <title>Whole-genome sequence of the purple nonsulfur bacterium Rhodocyclus tenuis DSM112.</title>
        <authorList>
            <person name="Kyndt J.A."/>
            <person name="Meyer T.E."/>
        </authorList>
    </citation>
    <scope>NUCLEOTIDE SEQUENCE [LARGE SCALE GENOMIC DNA]</scope>
    <source>
        <strain evidence="3">DSM 112</strain>
    </source>
</reference>
<dbReference type="EMBL" id="JAATWB010000001">
    <property type="protein sequence ID" value="NJA87966.1"/>
    <property type="molecule type" value="Genomic_DNA"/>
</dbReference>
<keyword evidence="1" id="KW-1133">Transmembrane helix</keyword>
<dbReference type="Proteomes" id="UP000720344">
    <property type="component" value="Unassembled WGS sequence"/>
</dbReference>
<evidence type="ECO:0000313" key="2">
    <source>
        <dbReference type="EMBL" id="NJA87966.1"/>
    </source>
</evidence>
<keyword evidence="1" id="KW-0812">Transmembrane</keyword>
<accession>A0ABX0WFA4</accession>
<protein>
    <submittedName>
        <fullName evidence="2">Uncharacterized protein</fullName>
    </submittedName>
</protein>
<evidence type="ECO:0000313" key="3">
    <source>
        <dbReference type="Proteomes" id="UP000720344"/>
    </source>
</evidence>
<keyword evidence="3" id="KW-1185">Reference proteome</keyword>
<sequence>MLIFACRSPRPGWQGMFTGLLQLTVWVLVGTLAAVTLITTVPLAAAASGFAPPSAANCLISAAAGAASLVLFIAAKVAMPSEVK</sequence>
<evidence type="ECO:0000256" key="1">
    <source>
        <dbReference type="SAM" id="Phobius"/>
    </source>
</evidence>
<keyword evidence="1" id="KW-0472">Membrane</keyword>
<name>A0ABX0WFA4_9RHOO</name>
<organism evidence="2 3">
    <name type="scientific">Rhodocyclus gracilis</name>
    <dbReference type="NCBI Taxonomy" id="2929842"/>
    <lineage>
        <taxon>Bacteria</taxon>
        <taxon>Pseudomonadati</taxon>
        <taxon>Pseudomonadota</taxon>
        <taxon>Betaproteobacteria</taxon>
        <taxon>Rhodocyclales</taxon>
        <taxon>Rhodocyclaceae</taxon>
        <taxon>Rhodocyclus</taxon>
    </lineage>
</organism>
<feature type="transmembrane region" description="Helical" evidence="1">
    <location>
        <begin position="59"/>
        <end position="79"/>
    </location>
</feature>
<proteinExistence type="predicted"/>
<feature type="transmembrane region" description="Helical" evidence="1">
    <location>
        <begin position="20"/>
        <end position="47"/>
    </location>
</feature>
<gene>
    <name evidence="2" type="ORF">HCX48_01830</name>
</gene>